<evidence type="ECO:0000256" key="7">
    <source>
        <dbReference type="ARBA" id="ARBA00022777"/>
    </source>
</evidence>
<reference evidence="13 14" key="1">
    <citation type="submission" date="2016-06" db="EMBL/GenBank/DDBJ databases">
        <authorList>
            <person name="Kjaerup R.B."/>
            <person name="Dalgaard T.S."/>
            <person name="Juul-Madsen H.R."/>
        </authorList>
    </citation>
    <scope>NUCLEOTIDE SEQUENCE [LARGE SCALE GENOMIC DNA]</scope>
    <source>
        <strain evidence="13 14">DSM 43818</strain>
    </source>
</reference>
<evidence type="ECO:0000256" key="1">
    <source>
        <dbReference type="ARBA" id="ARBA00000085"/>
    </source>
</evidence>
<dbReference type="OrthoDB" id="4349881at2"/>
<feature type="compositionally biased region" description="Low complexity" evidence="10">
    <location>
        <begin position="697"/>
        <end position="719"/>
    </location>
</feature>
<organism evidence="13 14">
    <name type="scientific">Micromonospora nigra</name>
    <dbReference type="NCBI Taxonomy" id="145857"/>
    <lineage>
        <taxon>Bacteria</taxon>
        <taxon>Bacillati</taxon>
        <taxon>Actinomycetota</taxon>
        <taxon>Actinomycetes</taxon>
        <taxon>Micromonosporales</taxon>
        <taxon>Micromonosporaceae</taxon>
        <taxon>Micromonospora</taxon>
    </lineage>
</organism>
<proteinExistence type="predicted"/>
<keyword evidence="7" id="KW-0418">Kinase</keyword>
<dbReference type="InterPro" id="IPR050428">
    <property type="entry name" value="TCS_sensor_his_kinase"/>
</dbReference>
<dbReference type="InterPro" id="IPR036890">
    <property type="entry name" value="HATPase_C_sf"/>
</dbReference>
<dbReference type="EMBL" id="FMHT01000003">
    <property type="protein sequence ID" value="SCL29393.1"/>
    <property type="molecule type" value="Genomic_DNA"/>
</dbReference>
<protein>
    <recommendedName>
        <fullName evidence="3">histidine kinase</fullName>
        <ecNumber evidence="3">2.7.13.3</ecNumber>
    </recommendedName>
</protein>
<dbReference type="PROSITE" id="PS50906">
    <property type="entry name" value="NIT"/>
    <property type="match status" value="1"/>
</dbReference>
<dbReference type="CDD" id="cd00075">
    <property type="entry name" value="HATPase"/>
    <property type="match status" value="1"/>
</dbReference>
<evidence type="ECO:0000259" key="12">
    <source>
        <dbReference type="PROSITE" id="PS50906"/>
    </source>
</evidence>
<dbReference type="Gene3D" id="3.30.565.10">
    <property type="entry name" value="Histidine kinase-like ATPase, C-terminal domain"/>
    <property type="match status" value="1"/>
</dbReference>
<dbReference type="InterPro" id="IPR003594">
    <property type="entry name" value="HATPase_dom"/>
</dbReference>
<dbReference type="EC" id="2.7.13.3" evidence="3"/>
<dbReference type="InterPro" id="IPR003660">
    <property type="entry name" value="HAMP_dom"/>
</dbReference>
<keyword evidence="4" id="KW-0597">Phosphoprotein</keyword>
<comment type="subcellular location">
    <subcellularLocation>
        <location evidence="2">Membrane</location>
    </subcellularLocation>
</comment>
<dbReference type="SUPFAM" id="SSF55874">
    <property type="entry name" value="ATPase domain of HSP90 chaperone/DNA topoisomerase II/histidine kinase"/>
    <property type="match status" value="1"/>
</dbReference>
<feature type="domain" description="HAMP" evidence="11">
    <location>
        <begin position="324"/>
        <end position="393"/>
    </location>
</feature>
<name>A0A1C6SIY9_9ACTN</name>
<feature type="domain" description="NIT" evidence="12">
    <location>
        <begin position="49"/>
        <end position="297"/>
    </location>
</feature>
<evidence type="ECO:0000256" key="2">
    <source>
        <dbReference type="ARBA" id="ARBA00004370"/>
    </source>
</evidence>
<gene>
    <name evidence="13" type="ORF">GA0070616_3876</name>
</gene>
<dbReference type="Proteomes" id="UP000199699">
    <property type="component" value="Unassembled WGS sequence"/>
</dbReference>
<dbReference type="PANTHER" id="PTHR45436:SF5">
    <property type="entry name" value="SENSOR HISTIDINE KINASE TRCS"/>
    <property type="match status" value="1"/>
</dbReference>
<dbReference type="AlphaFoldDB" id="A0A1C6SIY9"/>
<evidence type="ECO:0000256" key="9">
    <source>
        <dbReference type="ARBA" id="ARBA00023012"/>
    </source>
</evidence>
<evidence type="ECO:0000256" key="4">
    <source>
        <dbReference type="ARBA" id="ARBA00022553"/>
    </source>
</evidence>
<dbReference type="SMART" id="SM00387">
    <property type="entry name" value="HATPase_c"/>
    <property type="match status" value="1"/>
</dbReference>
<keyword evidence="9" id="KW-0902">Two-component regulatory system</keyword>
<dbReference type="RefSeq" id="WP_091084597.1">
    <property type="nucleotide sequence ID" value="NZ_FMHT01000003.1"/>
</dbReference>
<dbReference type="GO" id="GO:0000160">
    <property type="term" value="P:phosphorelay signal transduction system"/>
    <property type="evidence" value="ECO:0007669"/>
    <property type="project" value="UniProtKB-KW"/>
</dbReference>
<feature type="region of interest" description="Disordered" evidence="10">
    <location>
        <begin position="645"/>
        <end position="757"/>
    </location>
</feature>
<evidence type="ECO:0000313" key="14">
    <source>
        <dbReference type="Proteomes" id="UP000199699"/>
    </source>
</evidence>
<evidence type="ECO:0000256" key="3">
    <source>
        <dbReference type="ARBA" id="ARBA00012438"/>
    </source>
</evidence>
<dbReference type="PROSITE" id="PS50885">
    <property type="entry name" value="HAMP"/>
    <property type="match status" value="1"/>
</dbReference>
<evidence type="ECO:0000256" key="8">
    <source>
        <dbReference type="ARBA" id="ARBA00022989"/>
    </source>
</evidence>
<dbReference type="GO" id="GO:0005886">
    <property type="term" value="C:plasma membrane"/>
    <property type="evidence" value="ECO:0007669"/>
    <property type="project" value="TreeGrafter"/>
</dbReference>
<keyword evidence="14" id="KW-1185">Reference proteome</keyword>
<evidence type="ECO:0000259" key="11">
    <source>
        <dbReference type="PROSITE" id="PS50885"/>
    </source>
</evidence>
<dbReference type="GO" id="GO:0004673">
    <property type="term" value="F:protein histidine kinase activity"/>
    <property type="evidence" value="ECO:0007669"/>
    <property type="project" value="UniProtKB-EC"/>
</dbReference>
<keyword evidence="5" id="KW-0808">Transferase</keyword>
<accession>A0A1C6SIY9</accession>
<dbReference type="Pfam" id="PF08376">
    <property type="entry name" value="NIT"/>
    <property type="match status" value="1"/>
</dbReference>
<keyword evidence="8" id="KW-0472">Membrane</keyword>
<evidence type="ECO:0000256" key="10">
    <source>
        <dbReference type="SAM" id="MobiDB-lite"/>
    </source>
</evidence>
<keyword evidence="8" id="KW-1133">Transmembrane helix</keyword>
<keyword evidence="6" id="KW-0812">Transmembrane</keyword>
<dbReference type="InterPro" id="IPR010910">
    <property type="entry name" value="Nitrate/nitrite_sensing_bac"/>
</dbReference>
<dbReference type="PANTHER" id="PTHR45436">
    <property type="entry name" value="SENSOR HISTIDINE KINASE YKOH"/>
    <property type="match status" value="1"/>
</dbReference>
<dbReference type="STRING" id="145857.GA0070616_3876"/>
<sequence>MGSRTINLRQMVALMVAALILLWAFAAWMTLRDGAHTLGASEVNGSIYEPSEPLIVSLQHERRASAVFLADSDRDRTDLDAVRRDTDAATAVYAERTRRWQARLAASDETQRLISAALDRLDALTTTRQSVDALAIDRPTVVADYTSAIDSLFRIYDSLSKIDDEQIANIASALIDVKRAWEVMSQEEALLAGALTAGQLDQAEHAQFTKLVGVWRFLVEDTAHKLPAEDAAALRQLVDSGPLVRLRQYEDRVVAGADRPLRLSPGDWQAAVQDARTGVNDVILARGDALVAQSVPVVLGVAARLLFATGLGAVMVAAALMGARHLIRRMEGLRRDAHRLATDTLPDVVDRLGRGDKVDVEAEAPDLAYGRDELGQVGEAFNAARRTAVRAAVEQAELRRDVADMFLNIARRTQALVHRQLSVLTDMERAEEDADALEKLFDVDHLATRMRRNAENLIVLTGANTPRQWKRDVPMLDVVRGAVAEVEDYTRVTVAPMPDVRLAGRAVADATHLVAELIENALSFSPPNTPVQVTGQVVANGFAIEIEDRGLGMPAEDMATANTRLAAPGEFRLSDSSRLGLFVVGRLATRLAVRVHLKESAYGGTTAVVLIPAELLGEAPAEPLPVAALRGPDAQTQPLAVVAARPAPTVDGQRATPGVREARPVADGGESAASVDDVPGTVTEAGLPKRVRRTTRSDPPATASPPRAAPAPRAATAASRDPEAVRRKMSAFQDGTRKGRAAADDEQPGAPQSPADS</sequence>
<evidence type="ECO:0000256" key="5">
    <source>
        <dbReference type="ARBA" id="ARBA00022679"/>
    </source>
</evidence>
<evidence type="ECO:0000313" key="13">
    <source>
        <dbReference type="EMBL" id="SCL29393.1"/>
    </source>
</evidence>
<dbReference type="InterPro" id="IPR013587">
    <property type="entry name" value="Nitrate/nitrite_sensing"/>
</dbReference>
<comment type="catalytic activity">
    <reaction evidence="1">
        <text>ATP + protein L-histidine = ADP + protein N-phospho-L-histidine.</text>
        <dbReference type="EC" id="2.7.13.3"/>
    </reaction>
</comment>
<evidence type="ECO:0000256" key="6">
    <source>
        <dbReference type="ARBA" id="ARBA00022692"/>
    </source>
</evidence>
<dbReference type="Pfam" id="PF02518">
    <property type="entry name" value="HATPase_c"/>
    <property type="match status" value="1"/>
</dbReference>